<reference evidence="5 6" key="1">
    <citation type="submission" date="2016-10" db="EMBL/GenBank/DDBJ databases">
        <authorList>
            <person name="de Groot N.N."/>
        </authorList>
    </citation>
    <scope>NUCLEOTIDE SEQUENCE [LARGE SCALE GENOMIC DNA]</scope>
    <source>
        <strain evidence="5 6">DSM 21039</strain>
    </source>
</reference>
<dbReference type="InterPro" id="IPR029000">
    <property type="entry name" value="Cyclophilin-like_dom_sf"/>
</dbReference>
<dbReference type="AlphaFoldDB" id="A0A1H8CT28"/>
<evidence type="ECO:0000313" key="5">
    <source>
        <dbReference type="EMBL" id="SEM98166.1"/>
    </source>
</evidence>
<dbReference type="Proteomes" id="UP000198984">
    <property type="component" value="Unassembled WGS sequence"/>
</dbReference>
<dbReference type="STRING" id="573321.SAMN04488505_107216"/>
<dbReference type="GO" id="GO:0005524">
    <property type="term" value="F:ATP binding"/>
    <property type="evidence" value="ECO:0007669"/>
    <property type="project" value="UniProtKB-KW"/>
</dbReference>
<dbReference type="SUPFAM" id="SSF50891">
    <property type="entry name" value="Cyclophilin-like"/>
    <property type="match status" value="1"/>
</dbReference>
<proteinExistence type="predicted"/>
<dbReference type="GO" id="GO:0016787">
    <property type="term" value="F:hydrolase activity"/>
    <property type="evidence" value="ECO:0007669"/>
    <property type="project" value="UniProtKB-KW"/>
</dbReference>
<organism evidence="5 6">
    <name type="scientific">Chitinophaga rupis</name>
    <dbReference type="NCBI Taxonomy" id="573321"/>
    <lineage>
        <taxon>Bacteria</taxon>
        <taxon>Pseudomonadati</taxon>
        <taxon>Bacteroidota</taxon>
        <taxon>Chitinophagia</taxon>
        <taxon>Chitinophagales</taxon>
        <taxon>Chitinophagaceae</taxon>
        <taxon>Chitinophaga</taxon>
    </lineage>
</organism>
<feature type="domain" description="Carboxyltransferase" evidence="4">
    <location>
        <begin position="24"/>
        <end position="312"/>
    </location>
</feature>
<dbReference type="OrthoDB" id="9782422at2"/>
<dbReference type="SMART" id="SM00797">
    <property type="entry name" value="AHS2"/>
    <property type="match status" value="1"/>
</dbReference>
<keyword evidence="1" id="KW-0547">Nucleotide-binding</keyword>
<dbReference type="Gene3D" id="2.40.100.10">
    <property type="entry name" value="Cyclophilin-like"/>
    <property type="match status" value="1"/>
</dbReference>
<dbReference type="Pfam" id="PF02626">
    <property type="entry name" value="CT_A_B"/>
    <property type="match status" value="1"/>
</dbReference>
<dbReference type="InterPro" id="IPR052708">
    <property type="entry name" value="PxpC"/>
</dbReference>
<evidence type="ECO:0000313" key="6">
    <source>
        <dbReference type="Proteomes" id="UP000198984"/>
    </source>
</evidence>
<dbReference type="EMBL" id="FOBB01000007">
    <property type="protein sequence ID" value="SEM98166.1"/>
    <property type="molecule type" value="Genomic_DNA"/>
</dbReference>
<keyword evidence="3" id="KW-0067">ATP-binding</keyword>
<sequence length="333" mass="36597">MSIRVLQPGLLDTVQDTGRTGYQHLGINPTGVMDRVAMYVANSLVGNAPDEAVIEMHFPAAALLFEDFAMIALSGADLGAMVNEQPVPINKPVLMTRQAVLHFTKPVSGACTYMAIRHGLALTPWLGSYSTHLKAGAGGFQGRCLQKNDVLPMRQVTPYNKLLQQHLARELPWMIGVRDLYTTGDHIRITNGNGFTLLDAHAKEQFTSTAFSIAAQSDRMGFRLQGPSLKTAVKTEQLSAGVTRGTIQLLPNGQLIILMADHQTTGGYPRIAHVITADQPSLAQLKPHQHLHFSLVTQQEAEDLLVLQDQRLQLLQNACKLRLEEWLSLYGLH</sequence>
<gene>
    <name evidence="5" type="ORF">SAMN04488505_107216</name>
</gene>
<accession>A0A1H8CT28</accession>
<name>A0A1H8CT28_9BACT</name>
<protein>
    <submittedName>
        <fullName evidence="5">Antagonist of KipI</fullName>
    </submittedName>
</protein>
<dbReference type="InterPro" id="IPR003778">
    <property type="entry name" value="CT_A_B"/>
</dbReference>
<dbReference type="RefSeq" id="WP_089918252.1">
    <property type="nucleotide sequence ID" value="NZ_FOBB01000007.1"/>
</dbReference>
<dbReference type="PANTHER" id="PTHR43309">
    <property type="entry name" value="5-OXOPROLINASE SUBUNIT C"/>
    <property type="match status" value="1"/>
</dbReference>
<evidence type="ECO:0000256" key="2">
    <source>
        <dbReference type="ARBA" id="ARBA00022801"/>
    </source>
</evidence>
<keyword evidence="2" id="KW-0378">Hydrolase</keyword>
<dbReference type="NCBIfam" id="TIGR00724">
    <property type="entry name" value="urea_amlyse_rel"/>
    <property type="match status" value="1"/>
</dbReference>
<keyword evidence="6" id="KW-1185">Reference proteome</keyword>
<dbReference type="PANTHER" id="PTHR43309:SF5">
    <property type="entry name" value="5-OXOPROLINASE SUBUNIT C"/>
    <property type="match status" value="1"/>
</dbReference>
<evidence type="ECO:0000256" key="3">
    <source>
        <dbReference type="ARBA" id="ARBA00022840"/>
    </source>
</evidence>
<evidence type="ECO:0000259" key="4">
    <source>
        <dbReference type="SMART" id="SM00797"/>
    </source>
</evidence>
<evidence type="ECO:0000256" key="1">
    <source>
        <dbReference type="ARBA" id="ARBA00022741"/>
    </source>
</evidence>